<evidence type="ECO:0000256" key="2">
    <source>
        <dbReference type="ARBA" id="ARBA00023150"/>
    </source>
</evidence>
<keyword evidence="2 3" id="KW-0501">Molybdenum cofactor biosynthesis</keyword>
<dbReference type="Pfam" id="PF02634">
    <property type="entry name" value="FdhD-NarQ"/>
    <property type="match status" value="1"/>
</dbReference>
<dbReference type="NCBIfam" id="TIGR00129">
    <property type="entry name" value="fdhD_narQ"/>
    <property type="match status" value="1"/>
</dbReference>
<comment type="subcellular location">
    <subcellularLocation>
        <location evidence="3">Cytoplasm</location>
    </subcellularLocation>
</comment>
<keyword evidence="5" id="KW-1185">Reference proteome</keyword>
<dbReference type="SUPFAM" id="SSF53927">
    <property type="entry name" value="Cytidine deaminase-like"/>
    <property type="match status" value="1"/>
</dbReference>
<dbReference type="InterPro" id="IPR016193">
    <property type="entry name" value="Cytidine_deaminase-like"/>
</dbReference>
<dbReference type="PANTHER" id="PTHR30592:SF1">
    <property type="entry name" value="SULFUR CARRIER PROTEIN FDHD"/>
    <property type="match status" value="1"/>
</dbReference>
<feature type="active site" description="Cysteine persulfide intermediate" evidence="3">
    <location>
        <position position="134"/>
    </location>
</feature>
<comment type="caution">
    <text evidence="4">The sequence shown here is derived from an EMBL/GenBank/DDBJ whole genome shotgun (WGS) entry which is preliminary data.</text>
</comment>
<protein>
    <recommendedName>
        <fullName evidence="3">Sulfur carrier protein FdhD</fullName>
    </recommendedName>
</protein>
<evidence type="ECO:0000313" key="4">
    <source>
        <dbReference type="EMBL" id="MEJ5978917.1"/>
    </source>
</evidence>
<evidence type="ECO:0000256" key="3">
    <source>
        <dbReference type="HAMAP-Rule" id="MF_00187"/>
    </source>
</evidence>
<dbReference type="HAMAP" id="MF_00187">
    <property type="entry name" value="FdhD"/>
    <property type="match status" value="1"/>
</dbReference>
<organism evidence="4 5">
    <name type="scientific">Novosphingobium anseongense</name>
    <dbReference type="NCBI Taxonomy" id="3133436"/>
    <lineage>
        <taxon>Bacteria</taxon>
        <taxon>Pseudomonadati</taxon>
        <taxon>Pseudomonadota</taxon>
        <taxon>Alphaproteobacteria</taxon>
        <taxon>Sphingomonadales</taxon>
        <taxon>Sphingomonadaceae</taxon>
        <taxon>Novosphingobium</taxon>
    </lineage>
</organism>
<dbReference type="Proteomes" id="UP001361239">
    <property type="component" value="Unassembled WGS sequence"/>
</dbReference>
<comment type="similarity">
    <text evidence="3">Belongs to the FdhD family.</text>
</comment>
<evidence type="ECO:0000313" key="5">
    <source>
        <dbReference type="Proteomes" id="UP001361239"/>
    </source>
</evidence>
<accession>A0ABU8S0R2</accession>
<dbReference type="PIRSF" id="PIRSF015626">
    <property type="entry name" value="FdhD"/>
    <property type="match status" value="1"/>
</dbReference>
<evidence type="ECO:0000256" key="1">
    <source>
        <dbReference type="ARBA" id="ARBA00022490"/>
    </source>
</evidence>
<gene>
    <name evidence="3 4" type="primary">fdhD</name>
    <name evidence="4" type="ORF">WG901_19850</name>
</gene>
<keyword evidence="1 3" id="KW-0963">Cytoplasm</keyword>
<dbReference type="InterPro" id="IPR003786">
    <property type="entry name" value="FdhD"/>
</dbReference>
<comment type="caution">
    <text evidence="3">Lacks conserved residue(s) required for the propagation of feature annotation.</text>
</comment>
<sequence length="286" mass="30882">MSAARSAGMRHDHSFVTSSRDPLAAVPGHLPIAFERISASTDRAGLDRDVAQEVPVAIEINGFGYAVLMATPLDLDDLIYGFLRAERLAATARQIFAIDCYRLEAGYIARVTVDAAVAERLTDRVRHRTSDSSCGLCGVENLEQAMRELPRLTAASDASSLAVFRALGALPDHQPLNRMTGGVHAAALCDAEGHIRVVREDIGRHNAFDKLIGAMMRERLDWDGGFALLSSRCSYELVEKAVLSQCPMLVTISAPTSLALARAREAGLDLRVLARSDSLLSPVFPA</sequence>
<dbReference type="PANTHER" id="PTHR30592">
    <property type="entry name" value="FORMATE DEHYDROGENASE"/>
    <property type="match status" value="1"/>
</dbReference>
<proteinExistence type="inferred from homology"/>
<reference evidence="4 5" key="1">
    <citation type="submission" date="2024-03" db="EMBL/GenBank/DDBJ databases">
        <authorList>
            <person name="Jo J.-H."/>
        </authorList>
    </citation>
    <scope>NUCLEOTIDE SEQUENCE [LARGE SCALE GENOMIC DNA]</scope>
    <source>
        <strain evidence="4 5">PS1R-30</strain>
    </source>
</reference>
<dbReference type="Gene3D" id="3.40.140.10">
    <property type="entry name" value="Cytidine Deaminase, domain 2"/>
    <property type="match status" value="1"/>
</dbReference>
<dbReference type="EMBL" id="JBBHJZ010000005">
    <property type="protein sequence ID" value="MEJ5978917.1"/>
    <property type="molecule type" value="Genomic_DNA"/>
</dbReference>
<dbReference type="Gene3D" id="3.10.20.10">
    <property type="match status" value="1"/>
</dbReference>
<name>A0ABU8S0R2_9SPHN</name>
<dbReference type="RefSeq" id="WP_339588861.1">
    <property type="nucleotide sequence ID" value="NZ_JBBHJZ010000005.1"/>
</dbReference>
<comment type="function">
    <text evidence="3">Required for formate dehydrogenase (FDH) activity. Acts as a sulfur carrier protein that transfers sulfur from IscS to the molybdenum cofactor prior to its insertion into FDH.</text>
</comment>